<evidence type="ECO:0000256" key="6">
    <source>
        <dbReference type="ARBA" id="ARBA00022723"/>
    </source>
</evidence>
<evidence type="ECO:0000259" key="19">
    <source>
        <dbReference type="PROSITE" id="PS51379"/>
    </source>
</evidence>
<dbReference type="InterPro" id="IPR018086">
    <property type="entry name" value="NADH_UbQ_OxRdtase_su1_CS"/>
</dbReference>
<dbReference type="Gene3D" id="3.30.70.3270">
    <property type="match status" value="1"/>
</dbReference>
<keyword evidence="8 16" id="KW-1278">Translocase</keyword>
<feature type="binding site" evidence="16">
    <location>
        <position position="527"/>
    </location>
    <ligand>
        <name>[4Fe-4S] cluster</name>
        <dbReference type="ChEBI" id="CHEBI:49883"/>
        <label>1</label>
    </ligand>
</feature>
<evidence type="ECO:0000256" key="18">
    <source>
        <dbReference type="SAM" id="MobiDB-lite"/>
    </source>
</evidence>
<feature type="binding site" evidence="16">
    <location>
        <position position="482"/>
    </location>
    <ligand>
        <name>[4Fe-4S] cluster</name>
        <dbReference type="ChEBI" id="CHEBI:49883"/>
        <label>2</label>
    </ligand>
</feature>
<dbReference type="PROSITE" id="PS51379">
    <property type="entry name" value="4FE4S_FER_2"/>
    <property type="match status" value="2"/>
</dbReference>
<feature type="transmembrane region" description="Helical" evidence="15">
    <location>
        <begin position="364"/>
        <end position="383"/>
    </location>
</feature>
<dbReference type="EMBL" id="NGAF01000013">
    <property type="protein sequence ID" value="OXR42493.1"/>
    <property type="molecule type" value="Genomic_DNA"/>
</dbReference>
<feature type="compositionally biased region" description="Low complexity" evidence="18">
    <location>
        <begin position="623"/>
        <end position="640"/>
    </location>
</feature>
<feature type="transmembrane region" description="Helical" evidence="15">
    <location>
        <begin position="264"/>
        <end position="285"/>
    </location>
</feature>
<evidence type="ECO:0000256" key="10">
    <source>
        <dbReference type="ARBA" id="ARBA00023004"/>
    </source>
</evidence>
<dbReference type="NCBIfam" id="TIGR01971">
    <property type="entry name" value="NuoI"/>
    <property type="match status" value="1"/>
</dbReference>
<feature type="binding site" evidence="16">
    <location>
        <position position="523"/>
    </location>
    <ligand>
        <name>[4Fe-4S] cluster</name>
        <dbReference type="ChEBI" id="CHEBI:49883"/>
        <label>2</label>
    </ligand>
</feature>
<comment type="caution">
    <text evidence="20">The sequence shown here is derived from an EMBL/GenBank/DDBJ whole genome shotgun (WGS) entry which is preliminary data.</text>
</comment>
<dbReference type="NCBIfam" id="NF004741">
    <property type="entry name" value="PRK06076.1-2"/>
    <property type="match status" value="1"/>
</dbReference>
<evidence type="ECO:0000256" key="13">
    <source>
        <dbReference type="ARBA" id="ARBA00023075"/>
    </source>
</evidence>
<comment type="subunit">
    <text evidence="16">NDH-1 is composed of 14 different subunits. Subunits NuoA, H, J, K, L, M, N constitute the membrane sector of the complex.</text>
</comment>
<dbReference type="InterPro" id="IPR010226">
    <property type="entry name" value="NADH_quinone_OxRdtase_chainI"/>
</dbReference>
<evidence type="ECO:0000256" key="8">
    <source>
        <dbReference type="ARBA" id="ARBA00022967"/>
    </source>
</evidence>
<organism evidence="20 21">
    <name type="scientific">Nocardia cerradoensis</name>
    <dbReference type="NCBI Taxonomy" id="85688"/>
    <lineage>
        <taxon>Bacteria</taxon>
        <taxon>Bacillati</taxon>
        <taxon>Actinomycetota</taxon>
        <taxon>Actinomycetes</taxon>
        <taxon>Mycobacteriales</taxon>
        <taxon>Nocardiaceae</taxon>
        <taxon>Nocardia</taxon>
    </lineage>
</organism>
<evidence type="ECO:0000256" key="4">
    <source>
        <dbReference type="ARBA" id="ARBA00022692"/>
    </source>
</evidence>
<feature type="transmembrane region" description="Helical" evidence="15">
    <location>
        <begin position="24"/>
        <end position="48"/>
    </location>
</feature>
<keyword evidence="3 16" id="KW-0004">4Fe-4S</keyword>
<accession>A0A231H0X2</accession>
<dbReference type="InterPro" id="IPR017900">
    <property type="entry name" value="4Fe4S_Fe_S_CS"/>
</dbReference>
<dbReference type="NCBIfam" id="NF004743">
    <property type="entry name" value="PRK06076.1-4"/>
    <property type="match status" value="1"/>
</dbReference>
<evidence type="ECO:0000256" key="15">
    <source>
        <dbReference type="HAMAP-Rule" id="MF_01350"/>
    </source>
</evidence>
<dbReference type="PANTHER" id="PTHR11432">
    <property type="entry name" value="NADH DEHYDROGENASE SUBUNIT 1"/>
    <property type="match status" value="1"/>
</dbReference>
<feature type="transmembrane region" description="Helical" evidence="15">
    <location>
        <begin position="330"/>
        <end position="352"/>
    </location>
</feature>
<comment type="cofactor">
    <cofactor evidence="16">
        <name>[4Fe-4S] cluster</name>
        <dbReference type="ChEBI" id="CHEBI:49883"/>
    </cofactor>
    <text evidence="16">Binds 2 [4Fe-4S] clusters per subunit.</text>
</comment>
<feature type="binding site" evidence="16">
    <location>
        <position position="517"/>
    </location>
    <ligand>
        <name>[4Fe-4S] cluster</name>
        <dbReference type="ChEBI" id="CHEBI:49883"/>
        <label>2</label>
    </ligand>
</feature>
<evidence type="ECO:0000256" key="16">
    <source>
        <dbReference type="HAMAP-Rule" id="MF_01351"/>
    </source>
</evidence>
<protein>
    <recommendedName>
        <fullName evidence="15 16">Multifunctional fusion protein</fullName>
    </recommendedName>
    <domain>
        <recommendedName>
            <fullName evidence="16">NADH-quinone oxidoreductase subunit I</fullName>
            <ecNumber evidence="16">7.1.1.-</ecNumber>
        </recommendedName>
        <alternativeName>
            <fullName evidence="16">NADH dehydrogenase I subunit I</fullName>
        </alternativeName>
        <alternativeName>
            <fullName evidence="16">NDH-1 subunit I</fullName>
        </alternativeName>
    </domain>
    <domain>
        <recommendedName>
            <fullName evidence="15">NADH-quinone oxidoreductase subunit H</fullName>
        </recommendedName>
        <alternativeName>
            <fullName evidence="15">NADH dehydrogenase I subunit H</fullName>
        </alternativeName>
        <alternativeName>
            <fullName evidence="15">NDH-1 subunit H</fullName>
        </alternativeName>
    </domain>
</protein>
<evidence type="ECO:0000256" key="12">
    <source>
        <dbReference type="ARBA" id="ARBA00023027"/>
    </source>
</evidence>
<dbReference type="SUPFAM" id="SSF54862">
    <property type="entry name" value="4Fe-4S ferredoxins"/>
    <property type="match status" value="1"/>
</dbReference>
<dbReference type="PROSITE" id="PS00667">
    <property type="entry name" value="COMPLEX1_ND1_1"/>
    <property type="match status" value="1"/>
</dbReference>
<evidence type="ECO:0000256" key="2">
    <source>
        <dbReference type="ARBA" id="ARBA00022475"/>
    </source>
</evidence>
<evidence type="ECO:0000256" key="9">
    <source>
        <dbReference type="ARBA" id="ARBA00022989"/>
    </source>
</evidence>
<evidence type="ECO:0000256" key="14">
    <source>
        <dbReference type="ARBA" id="ARBA00023136"/>
    </source>
</evidence>
<gene>
    <name evidence="15 20" type="primary">nuoH</name>
    <name evidence="16" type="synonym">nuoI</name>
    <name evidence="20" type="ORF">B7C42_05269</name>
</gene>
<feature type="transmembrane region" description="Helical" evidence="15">
    <location>
        <begin position="209"/>
        <end position="227"/>
    </location>
</feature>
<evidence type="ECO:0000256" key="3">
    <source>
        <dbReference type="ARBA" id="ARBA00022485"/>
    </source>
</evidence>
<evidence type="ECO:0000313" key="20">
    <source>
        <dbReference type="EMBL" id="OXR42493.1"/>
    </source>
</evidence>
<feature type="binding site" evidence="16">
    <location>
        <position position="472"/>
    </location>
    <ligand>
        <name>[4Fe-4S] cluster</name>
        <dbReference type="ChEBI" id="CHEBI:49883"/>
        <label>1</label>
    </ligand>
</feature>
<comment type="similarity">
    <text evidence="15 17">Belongs to the complex I subunit 1 family.</text>
</comment>
<feature type="transmembrane region" description="Helical" evidence="15">
    <location>
        <begin position="178"/>
        <end position="197"/>
    </location>
</feature>
<proteinExistence type="inferred from homology"/>
<keyword evidence="6 16" id="KW-0479">Metal-binding</keyword>
<keyword evidence="13 16" id="KW-0830">Ubiquinone</keyword>
<feature type="binding site" evidence="16">
    <location>
        <position position="475"/>
    </location>
    <ligand>
        <name>[4Fe-4S] cluster</name>
        <dbReference type="ChEBI" id="CHEBI:49883"/>
        <label>1</label>
    </ligand>
</feature>
<dbReference type="Proteomes" id="UP000215506">
    <property type="component" value="Unassembled WGS sequence"/>
</dbReference>
<keyword evidence="7" id="KW-0677">Repeat</keyword>
<keyword evidence="2 16" id="KW-1003">Cell membrane</keyword>
<dbReference type="FunFam" id="3.30.70.3270:FF:000007">
    <property type="entry name" value="NADH-quinone oxidoreductase subunit I"/>
    <property type="match status" value="1"/>
</dbReference>
<dbReference type="PANTHER" id="PTHR11432:SF3">
    <property type="entry name" value="NADH-UBIQUINONE OXIDOREDUCTASE CHAIN 1"/>
    <property type="match status" value="1"/>
</dbReference>
<evidence type="ECO:0000256" key="5">
    <source>
        <dbReference type="ARBA" id="ARBA00022719"/>
    </source>
</evidence>
<comment type="similarity">
    <text evidence="16">Belongs to the complex I 23 kDa subunit family.</text>
</comment>
<feature type="region of interest" description="Disordered" evidence="18">
    <location>
        <begin position="591"/>
        <end position="640"/>
    </location>
</feature>
<sequence length="640" mass="69114">MSEMSPAVLVAAPADLSAFGHDPWWLVVVKSIGIFVFLLLIPLLAVVIERKVVAWMQMRVGPNRVGPRGSLQSIADGVKMLLKEDIVPAMVDKPIYILAPIVALIPAVMAFAVIPLGPEVSIFGTRTPLQLTDMPVGVLYILAMTSIGVYGIVLAGWSSGSTYPLLGGLRSTAQVISYEIAMAACFAAVFLLAGTMSTSGIVDRQWGTWNVWLLLPSFLVYAVAMVGETNRAPFDLPEAEGELVGGFHTEYSSLKFAMFMMAEYINMGTVSALATTLFFGGWHAPFPLNLWDGANSGWWPLLWFTLKVWTFLFVFIWLRGTLPRLRYDQFMNLGWKLLIPVSLLWVMIVATLKVVQDNGHDVQTAGLVTAGVIISVGLLAIMLRAGRAGDNPAPETAGTQQFSDFPVPPMPDTAPAATKAGLLEPIGGFWVTFATMFKKKNTEFYPEEKVPTAPRYHGRHQLNRHPDGLEKCIGCELCAWACPADAIYVEGADNTDSERYSPGERYGRVYQINYLRCIGCGLCIEACPTRALTMTNEYELADDNRADLIYEKDRLLAPLGDGMIAPPHAAYPGATEQDYYLGAVPAAPGTDRDTGLGSTGIAVARQPGSDGPDLVSPDAAESAADVARQPAATAAQGGAQ</sequence>
<dbReference type="Pfam" id="PF00146">
    <property type="entry name" value="NADHdh"/>
    <property type="match status" value="1"/>
</dbReference>
<feature type="binding site" evidence="16">
    <location>
        <position position="520"/>
    </location>
    <ligand>
        <name>[4Fe-4S] cluster</name>
        <dbReference type="ChEBI" id="CHEBI:49883"/>
        <label>2</label>
    </ligand>
</feature>
<dbReference type="AlphaFoldDB" id="A0A231H0X2"/>
<keyword evidence="21" id="KW-1185">Reference proteome</keyword>
<reference evidence="20 21" key="1">
    <citation type="submission" date="2017-07" db="EMBL/GenBank/DDBJ databases">
        <title>First draft Genome Sequence of Nocardia cerradoensis isolated from human infection.</title>
        <authorList>
            <person name="Carrasco G."/>
        </authorList>
    </citation>
    <scope>NUCLEOTIDE SEQUENCE [LARGE SCALE GENOMIC DNA]</scope>
    <source>
        <strain evidence="20 21">CNM20130759</strain>
    </source>
</reference>
<keyword evidence="4 15" id="KW-0812">Transmembrane</keyword>
<keyword evidence="10 16" id="KW-0408">Iron</keyword>
<dbReference type="NCBIfam" id="NF004537">
    <property type="entry name" value="PRK05888.1-3"/>
    <property type="match status" value="1"/>
</dbReference>
<evidence type="ECO:0000256" key="17">
    <source>
        <dbReference type="RuleBase" id="RU000471"/>
    </source>
</evidence>
<keyword evidence="14 16" id="KW-0472">Membrane</keyword>
<comment type="function">
    <text evidence="15">NDH-1 shuttles electrons from NADH, via FMN and iron-sulfur (Fe-S) centers, to quinones in the respiratory chain. The immediate electron acceptor for the enzyme in this species is believed to be ubiquinone. Couples the redox reaction to proton translocation (for every two electrons transferred, four hydrogen ions are translocated across the cytoplasmic membrane), and thus conserves the redox energy in a proton gradient. This subunit may bind ubiquinone.</text>
</comment>
<feature type="domain" description="4Fe-4S ferredoxin-type" evidence="19">
    <location>
        <begin position="508"/>
        <end position="537"/>
    </location>
</feature>
<evidence type="ECO:0000256" key="11">
    <source>
        <dbReference type="ARBA" id="ARBA00023014"/>
    </source>
</evidence>
<dbReference type="PROSITE" id="PS00668">
    <property type="entry name" value="COMPLEX1_ND1_2"/>
    <property type="match status" value="1"/>
</dbReference>
<dbReference type="Pfam" id="PF12838">
    <property type="entry name" value="Fer4_7"/>
    <property type="match status" value="1"/>
</dbReference>
<dbReference type="GO" id="GO:0009060">
    <property type="term" value="P:aerobic respiration"/>
    <property type="evidence" value="ECO:0007669"/>
    <property type="project" value="TreeGrafter"/>
</dbReference>
<comment type="catalytic activity">
    <reaction evidence="16">
        <text>a quinone + NADH + 5 H(+)(in) = a quinol + NAD(+) + 4 H(+)(out)</text>
        <dbReference type="Rhea" id="RHEA:57888"/>
        <dbReference type="ChEBI" id="CHEBI:15378"/>
        <dbReference type="ChEBI" id="CHEBI:24646"/>
        <dbReference type="ChEBI" id="CHEBI:57540"/>
        <dbReference type="ChEBI" id="CHEBI:57945"/>
        <dbReference type="ChEBI" id="CHEBI:132124"/>
    </reaction>
</comment>
<keyword evidence="20" id="KW-0560">Oxidoreductase</keyword>
<dbReference type="HAMAP" id="MF_01351">
    <property type="entry name" value="NDH1_NuoI"/>
    <property type="match status" value="1"/>
</dbReference>
<feature type="binding site" evidence="16">
    <location>
        <position position="478"/>
    </location>
    <ligand>
        <name>[4Fe-4S] cluster</name>
        <dbReference type="ChEBI" id="CHEBI:49883"/>
        <label>1</label>
    </ligand>
</feature>
<dbReference type="GO" id="GO:0005886">
    <property type="term" value="C:plasma membrane"/>
    <property type="evidence" value="ECO:0007669"/>
    <property type="project" value="UniProtKB-SubCell"/>
</dbReference>
<dbReference type="GO" id="GO:0050136">
    <property type="term" value="F:NADH dehydrogenase (quinone) (non-electrogenic) activity"/>
    <property type="evidence" value="ECO:0007669"/>
    <property type="project" value="UniProtKB-UniRule"/>
</dbReference>
<feature type="transmembrane region" description="Helical" evidence="15">
    <location>
        <begin position="137"/>
        <end position="157"/>
    </location>
</feature>
<evidence type="ECO:0000256" key="7">
    <source>
        <dbReference type="ARBA" id="ARBA00022737"/>
    </source>
</evidence>
<name>A0A231H0X2_9NOCA</name>
<keyword evidence="9 15" id="KW-1133">Transmembrane helix</keyword>
<dbReference type="EC" id="7.1.1.-" evidence="16"/>
<comment type="subcellular location">
    <subcellularLocation>
        <location evidence="15 17">Cell membrane</location>
        <topology evidence="15 17">Multi-pass membrane protein</topology>
    </subcellularLocation>
    <subcellularLocation>
        <location evidence="16">Cell membrane</location>
        <topology evidence="16">Peripheral membrane protein</topology>
    </subcellularLocation>
    <subcellularLocation>
        <location evidence="1">Membrane</location>
        <topology evidence="1">Multi-pass membrane protein</topology>
    </subcellularLocation>
</comment>
<feature type="transmembrane region" description="Helical" evidence="15">
    <location>
        <begin position="95"/>
        <end position="117"/>
    </location>
</feature>
<dbReference type="GO" id="GO:0051539">
    <property type="term" value="F:4 iron, 4 sulfur cluster binding"/>
    <property type="evidence" value="ECO:0007669"/>
    <property type="project" value="UniProtKB-KW"/>
</dbReference>
<keyword evidence="11 16" id="KW-0411">Iron-sulfur</keyword>
<dbReference type="GO" id="GO:0048038">
    <property type="term" value="F:quinone binding"/>
    <property type="evidence" value="ECO:0007669"/>
    <property type="project" value="UniProtKB-KW"/>
</dbReference>
<feature type="domain" description="4Fe-4S ferredoxin-type" evidence="19">
    <location>
        <begin position="462"/>
        <end position="492"/>
    </location>
</feature>
<evidence type="ECO:0000256" key="1">
    <source>
        <dbReference type="ARBA" id="ARBA00004141"/>
    </source>
</evidence>
<feature type="transmembrane region" description="Helical" evidence="15">
    <location>
        <begin position="297"/>
        <end position="318"/>
    </location>
</feature>
<dbReference type="HAMAP" id="MF_01350">
    <property type="entry name" value="NDH1_NuoH"/>
    <property type="match status" value="1"/>
</dbReference>
<keyword evidence="12 16" id="KW-0520">NAD</keyword>
<dbReference type="InterPro" id="IPR017896">
    <property type="entry name" value="4Fe4S_Fe-S-bd"/>
</dbReference>
<keyword evidence="5 16" id="KW-0874">Quinone</keyword>
<dbReference type="PROSITE" id="PS00198">
    <property type="entry name" value="4FE4S_FER_1"/>
    <property type="match status" value="2"/>
</dbReference>
<evidence type="ECO:0000313" key="21">
    <source>
        <dbReference type="Proteomes" id="UP000215506"/>
    </source>
</evidence>
<dbReference type="GO" id="GO:0005506">
    <property type="term" value="F:iron ion binding"/>
    <property type="evidence" value="ECO:0007669"/>
    <property type="project" value="UniProtKB-UniRule"/>
</dbReference>
<dbReference type="InterPro" id="IPR001694">
    <property type="entry name" value="NADH_UbQ_OxRdtase_su1/FPO"/>
</dbReference>